<evidence type="ECO:0000259" key="11">
    <source>
        <dbReference type="Pfam" id="PF21478"/>
    </source>
</evidence>
<dbReference type="GO" id="GO:0005960">
    <property type="term" value="C:glycine cleavage complex"/>
    <property type="evidence" value="ECO:0007669"/>
    <property type="project" value="TreeGrafter"/>
</dbReference>
<evidence type="ECO:0000256" key="8">
    <source>
        <dbReference type="HAMAP-Rule" id="MF_00711"/>
    </source>
</evidence>
<dbReference type="GO" id="GO:0005829">
    <property type="term" value="C:cytosol"/>
    <property type="evidence" value="ECO:0007669"/>
    <property type="project" value="TreeGrafter"/>
</dbReference>
<feature type="domain" description="Glycine dehydrogenase C-terminal" evidence="11">
    <location>
        <begin position="768"/>
        <end position="889"/>
    </location>
</feature>
<dbReference type="SUPFAM" id="SSF53383">
    <property type="entry name" value="PLP-dependent transferases"/>
    <property type="match status" value="2"/>
</dbReference>
<feature type="domain" description="Glycine cleavage system P-protein N-terminal" evidence="10">
    <location>
        <begin position="469"/>
        <end position="728"/>
    </location>
</feature>
<evidence type="ECO:0000256" key="5">
    <source>
        <dbReference type="ARBA" id="ARBA00022898"/>
    </source>
</evidence>
<evidence type="ECO:0000256" key="3">
    <source>
        <dbReference type="ARBA" id="ARBA00010756"/>
    </source>
</evidence>
<dbReference type="FunFam" id="3.90.1150.10:FF:000007">
    <property type="entry name" value="Glycine dehydrogenase (decarboxylating), mitochondrial"/>
    <property type="match status" value="1"/>
</dbReference>
<dbReference type="GO" id="GO:0019464">
    <property type="term" value="P:glycine decarboxylation via glycine cleavage system"/>
    <property type="evidence" value="ECO:0007669"/>
    <property type="project" value="UniProtKB-UniRule"/>
</dbReference>
<keyword evidence="5 8" id="KW-0663">Pyridoxal phosphate</keyword>
<evidence type="ECO:0000256" key="1">
    <source>
        <dbReference type="ARBA" id="ARBA00001933"/>
    </source>
</evidence>
<dbReference type="GO" id="GO:0004375">
    <property type="term" value="F:glycine dehydrogenase (decarboxylating) activity"/>
    <property type="evidence" value="ECO:0007669"/>
    <property type="project" value="UniProtKB-EC"/>
</dbReference>
<evidence type="ECO:0000256" key="6">
    <source>
        <dbReference type="ARBA" id="ARBA00023002"/>
    </source>
</evidence>
<comment type="function">
    <text evidence="2 8">The glycine cleavage system catalyzes the degradation of glycine. The P protein binds the alpha-amino group of glycine through its pyridoxal phosphate cofactor; CO(2) is released and the remaining methylamine moiety is then transferred to the lipoamide cofactor of the H protein.</text>
</comment>
<comment type="catalytic activity">
    <reaction evidence="7 8">
        <text>N(6)-[(R)-lipoyl]-L-lysyl-[glycine-cleavage complex H protein] + glycine + H(+) = N(6)-[(R)-S(8)-aminomethyldihydrolipoyl]-L-lysyl-[glycine-cleavage complex H protein] + CO2</text>
        <dbReference type="Rhea" id="RHEA:24304"/>
        <dbReference type="Rhea" id="RHEA-COMP:10494"/>
        <dbReference type="Rhea" id="RHEA-COMP:10495"/>
        <dbReference type="ChEBI" id="CHEBI:15378"/>
        <dbReference type="ChEBI" id="CHEBI:16526"/>
        <dbReference type="ChEBI" id="CHEBI:57305"/>
        <dbReference type="ChEBI" id="CHEBI:83099"/>
        <dbReference type="ChEBI" id="CHEBI:83143"/>
        <dbReference type="EC" id="1.4.4.2"/>
    </reaction>
</comment>
<organism evidence="12 13">
    <name type="scientific">Kangsaoukella pontilimi</name>
    <dbReference type="NCBI Taxonomy" id="2691042"/>
    <lineage>
        <taxon>Bacteria</taxon>
        <taxon>Pseudomonadati</taxon>
        <taxon>Pseudomonadota</taxon>
        <taxon>Alphaproteobacteria</taxon>
        <taxon>Rhodobacterales</taxon>
        <taxon>Paracoccaceae</taxon>
        <taxon>Kangsaoukella</taxon>
    </lineage>
</organism>
<dbReference type="EMBL" id="WUPT01000002">
    <property type="protein sequence ID" value="MXQ09089.1"/>
    <property type="molecule type" value="Genomic_DNA"/>
</dbReference>
<evidence type="ECO:0000313" key="13">
    <source>
        <dbReference type="Proteomes" id="UP000480350"/>
    </source>
</evidence>
<dbReference type="InterPro" id="IPR015424">
    <property type="entry name" value="PyrdxlP-dep_Trfase"/>
</dbReference>
<comment type="subunit">
    <text evidence="4 8">The glycine cleavage system is composed of four proteins: P, T, L and H.</text>
</comment>
<comment type="cofactor">
    <cofactor evidence="1 8 9">
        <name>pyridoxal 5'-phosphate</name>
        <dbReference type="ChEBI" id="CHEBI:597326"/>
    </cofactor>
</comment>
<dbReference type="InterPro" id="IPR003437">
    <property type="entry name" value="GcvP"/>
</dbReference>
<dbReference type="AlphaFoldDB" id="A0A7C9II37"/>
<dbReference type="PANTHER" id="PTHR11773">
    <property type="entry name" value="GLYCINE DEHYDROGENASE, DECARBOXYLATING"/>
    <property type="match status" value="1"/>
</dbReference>
<reference evidence="12 13" key="1">
    <citation type="submission" date="2019-12" db="EMBL/GenBank/DDBJ databases">
        <authorList>
            <person name="Lee S.D."/>
        </authorList>
    </citation>
    <scope>NUCLEOTIDE SEQUENCE [LARGE SCALE GENOMIC DNA]</scope>
    <source>
        <strain evidence="12 13">GH1-50</strain>
    </source>
</reference>
<dbReference type="NCBIfam" id="NF003346">
    <property type="entry name" value="PRK04366.1"/>
    <property type="match status" value="1"/>
</dbReference>
<evidence type="ECO:0000313" key="12">
    <source>
        <dbReference type="EMBL" id="MXQ09089.1"/>
    </source>
</evidence>
<dbReference type="InterPro" id="IPR015422">
    <property type="entry name" value="PyrdxlP-dep_Trfase_small"/>
</dbReference>
<evidence type="ECO:0000256" key="2">
    <source>
        <dbReference type="ARBA" id="ARBA00003788"/>
    </source>
</evidence>
<keyword evidence="6 8" id="KW-0560">Oxidoreductase</keyword>
<dbReference type="NCBIfam" id="NF001696">
    <property type="entry name" value="PRK00451.1"/>
    <property type="match status" value="1"/>
</dbReference>
<dbReference type="Gene3D" id="3.40.640.10">
    <property type="entry name" value="Type I PLP-dependent aspartate aminotransferase-like (Major domain)"/>
    <property type="match status" value="2"/>
</dbReference>
<comment type="caution">
    <text evidence="12">The sequence shown here is derived from an EMBL/GenBank/DDBJ whole genome shotgun (WGS) entry which is preliminary data.</text>
</comment>
<dbReference type="PANTHER" id="PTHR11773:SF1">
    <property type="entry name" value="GLYCINE DEHYDROGENASE (DECARBOXYLATING), MITOCHONDRIAL"/>
    <property type="match status" value="1"/>
</dbReference>
<dbReference type="GO" id="GO:0030170">
    <property type="term" value="F:pyridoxal phosphate binding"/>
    <property type="evidence" value="ECO:0007669"/>
    <property type="project" value="TreeGrafter"/>
</dbReference>
<dbReference type="InterPro" id="IPR049316">
    <property type="entry name" value="GDC-P_C"/>
</dbReference>
<dbReference type="FunFam" id="3.40.640.10:FF:000005">
    <property type="entry name" value="Glycine dehydrogenase (decarboxylating), mitochondrial"/>
    <property type="match status" value="1"/>
</dbReference>
<evidence type="ECO:0000256" key="9">
    <source>
        <dbReference type="PIRSR" id="PIRSR603437-50"/>
    </source>
</evidence>
<proteinExistence type="inferred from homology"/>
<dbReference type="InterPro" id="IPR015421">
    <property type="entry name" value="PyrdxlP-dep_Trfase_major"/>
</dbReference>
<dbReference type="HAMAP" id="MF_00711">
    <property type="entry name" value="GcvP"/>
    <property type="match status" value="1"/>
</dbReference>
<gene>
    <name evidence="8 12" type="primary">gcvP</name>
    <name evidence="12" type="ORF">GQ651_14670</name>
</gene>
<keyword evidence="13" id="KW-1185">Reference proteome</keyword>
<dbReference type="Proteomes" id="UP000480350">
    <property type="component" value="Unassembled WGS sequence"/>
</dbReference>
<evidence type="ECO:0000256" key="4">
    <source>
        <dbReference type="ARBA" id="ARBA00011690"/>
    </source>
</evidence>
<dbReference type="CDD" id="cd00613">
    <property type="entry name" value="GDC-P"/>
    <property type="match status" value="2"/>
</dbReference>
<dbReference type="RefSeq" id="WP_160764948.1">
    <property type="nucleotide sequence ID" value="NZ_WUPT01000002.1"/>
</dbReference>
<dbReference type="EC" id="1.4.4.2" evidence="8"/>
<feature type="modified residue" description="N6-(pyridoxal phosphate)lysine" evidence="8 9">
    <location>
        <position position="700"/>
    </location>
</feature>
<comment type="similarity">
    <text evidence="3 8">Belongs to the GcvP family.</text>
</comment>
<dbReference type="FunFam" id="3.40.640.10:FF:000007">
    <property type="entry name" value="glycine dehydrogenase (Decarboxylating), mitochondrial"/>
    <property type="match status" value="1"/>
</dbReference>
<reference evidence="12 13" key="2">
    <citation type="submission" date="2020-03" db="EMBL/GenBank/DDBJ databases">
        <title>Kangsaoukella pontilimi gen. nov., sp. nov., a new member of the family Rhodobacteraceae isolated from a tidal mudflat.</title>
        <authorList>
            <person name="Kim I.S."/>
        </authorList>
    </citation>
    <scope>NUCLEOTIDE SEQUENCE [LARGE SCALE GENOMIC DNA]</scope>
    <source>
        <strain evidence="12 13">GH1-50</strain>
    </source>
</reference>
<dbReference type="InterPro" id="IPR020581">
    <property type="entry name" value="GDC_P"/>
</dbReference>
<name>A0A7C9II37_9RHOB</name>
<dbReference type="Pfam" id="PF21478">
    <property type="entry name" value="GcvP2_C"/>
    <property type="match status" value="1"/>
</dbReference>
<dbReference type="Gene3D" id="3.90.1150.10">
    <property type="entry name" value="Aspartate Aminotransferase, domain 1"/>
    <property type="match status" value="2"/>
</dbReference>
<protein>
    <recommendedName>
        <fullName evidence="8">Glycine dehydrogenase (decarboxylating)</fullName>
        <ecNumber evidence="8">1.4.4.2</ecNumber>
    </recommendedName>
    <alternativeName>
        <fullName evidence="8">Glycine cleavage system P-protein</fullName>
    </alternativeName>
    <alternativeName>
        <fullName evidence="8">Glycine decarboxylase</fullName>
    </alternativeName>
    <alternativeName>
        <fullName evidence="8">Glycine dehydrogenase (aminomethyl-transferring)</fullName>
    </alternativeName>
</protein>
<dbReference type="GO" id="GO:0016594">
    <property type="term" value="F:glycine binding"/>
    <property type="evidence" value="ECO:0007669"/>
    <property type="project" value="TreeGrafter"/>
</dbReference>
<dbReference type="NCBIfam" id="TIGR00461">
    <property type="entry name" value="gcvP"/>
    <property type="match status" value="1"/>
</dbReference>
<accession>A0A7C9II37</accession>
<sequence>MTFTPTDYLPYDFANRRHIGPSPAEMDEMFATLGVGSLDELIDQTVPASIRQEEPLDFGKPKSERELLWAMRQIAQKNTIFTTMIGQGYYGTVTPPAIQRNILENPAWYTAYTPYQPEISQGRLEALLNYQTMISDLTGLEIANASLLDEATAAAEAVTMAERVAKSKSKAVFVDANCHPQNIAVIRTRCAPLDIEVIVGEPEALDPGAVFAAVFQYPGTYGHVRDFTDQIEALHEAKALGIVIADPLALTLLKEPGAMGADIAVGSTQRFGVPMGYGGPHAAYMACRDAYKRAMPGRLVGVSIDSRGNKAYRLSLQTREQHIRREKATSNVCTAQALLAVMASFYGVFHGPEGLKAIAQRIHRKTERLVMGLEAGGYTVEPELFFDTVTVEVGALQGVIMEAGRRERINFRRVGTTKIGIAVDETIRPAVLEGVWRAFGLDYRAEDFAAGYTRLPVQYHRTSEFMTHPTFHHNRAETEMMRYMRRLADRDLALDRAMIPLGSCTMKLNAAAEMMPVTWPDFSNIHPFAPADQVRGYTEMIEDLSAKLCTITGYDAMSMQPNSGAQGEYAGLLTIMAYHRAKGDEHRHVCLIPVSAHGTNPASAQMCGMDVVVVKSAENGDIDVEDFRAKAEAAGDNLAAAMITYPSTHGVFEETVREVCEITHAHGGQVYIDGANLNAMVGLARPGDVGGDVSHLNLHKTFCIPHGGGGPGMGPIGVKAHLAPHLPGHPETGGEEGPVSAAPYGSPGILVIPWAYIALMGGEGLTQATKVAILNANYIARRLEGSFEVLYRGRNGRVAHECIIDTRPYAESAGVTVDDIAKRLIDNGFHAPTMSWPVAGTLMIEPTESETKAELDRFCDAMLAIREEIRAIEEGRIDRDNNPLKNAPHTVEDLIGDWDRPYSREEGCYPAGAFRVDKYWPPVNRVDNVWGDRHLVCTCPPLEAYQEAAE</sequence>
<dbReference type="Pfam" id="PF02347">
    <property type="entry name" value="GDC-P"/>
    <property type="match status" value="2"/>
</dbReference>
<feature type="domain" description="Glycine cleavage system P-protein N-terminal" evidence="10">
    <location>
        <begin position="16"/>
        <end position="438"/>
    </location>
</feature>
<dbReference type="InterPro" id="IPR049315">
    <property type="entry name" value="GDC-P_N"/>
</dbReference>
<evidence type="ECO:0000256" key="7">
    <source>
        <dbReference type="ARBA" id="ARBA00049026"/>
    </source>
</evidence>
<evidence type="ECO:0000259" key="10">
    <source>
        <dbReference type="Pfam" id="PF02347"/>
    </source>
</evidence>